<reference evidence="4" key="1">
    <citation type="submission" date="2010-08" db="EMBL/GenBank/DDBJ databases">
        <authorList>
            <consortium name="Caenorhabditis japonica Sequencing Consortium"/>
            <person name="Wilson R.K."/>
        </authorList>
    </citation>
    <scope>NUCLEOTIDE SEQUENCE [LARGE SCALE GENOMIC DNA]</scope>
    <source>
        <strain evidence="4">DF5081</strain>
    </source>
</reference>
<feature type="domain" description="Zyg-1 polo box" evidence="2">
    <location>
        <begin position="99"/>
        <end position="194"/>
    </location>
</feature>
<dbReference type="Gene3D" id="3.30.1120.120">
    <property type="match status" value="1"/>
</dbReference>
<accession>A0A8R1E817</accession>
<protein>
    <submittedName>
        <fullName evidence="3">Polo_box_2 domain-containing protein</fullName>
    </submittedName>
</protein>
<sequence length="238" mass="28143">MMTDFMRENTDDEARLYSRESSRDGRRRSREPRYPSRDGRSQDRRPPLRSSSQPVNSARMPLPSSQTNRPVHDRLPSTSTRPMPTTVHSGERDRHHNDMWPIRMERLAGQRIRTQGGRYVAELNTRCRFEVATRGDITTRILITEYDPYRRIQTVFVHRIADRRERGREEGDDLIELTRNPMVYTAEFSAFHTEYNKTNNRKAAVDQLEDVEMEDNFQDCDQEDYYHSDTSIDVRNDA</sequence>
<dbReference type="InterPro" id="IPR046437">
    <property type="entry name" value="Ser_Thr-PK_POLO_box_1_sf"/>
</dbReference>
<reference evidence="3" key="2">
    <citation type="submission" date="2022-06" db="UniProtKB">
        <authorList>
            <consortium name="EnsemblMetazoa"/>
        </authorList>
    </citation>
    <scope>IDENTIFICATION</scope>
    <source>
        <strain evidence="3">DF5081</strain>
    </source>
</reference>
<feature type="region of interest" description="Disordered" evidence="1">
    <location>
        <begin position="219"/>
        <end position="238"/>
    </location>
</feature>
<dbReference type="EnsemblMetazoa" id="CJA25634.1">
    <property type="protein sequence ID" value="CJA25634.1"/>
    <property type="gene ID" value="WBGene00181206"/>
</dbReference>
<dbReference type="Proteomes" id="UP000005237">
    <property type="component" value="Unassembled WGS sequence"/>
</dbReference>
<evidence type="ECO:0000313" key="4">
    <source>
        <dbReference type="Proteomes" id="UP000005237"/>
    </source>
</evidence>
<evidence type="ECO:0000259" key="2">
    <source>
        <dbReference type="Pfam" id="PF18531"/>
    </source>
</evidence>
<feature type="region of interest" description="Disordered" evidence="1">
    <location>
        <begin position="1"/>
        <end position="96"/>
    </location>
</feature>
<dbReference type="InterPro" id="IPR040733">
    <property type="entry name" value="Zyg-1_PB1"/>
</dbReference>
<name>A0A8R1E817_CAEJA</name>
<evidence type="ECO:0000256" key="1">
    <source>
        <dbReference type="SAM" id="MobiDB-lite"/>
    </source>
</evidence>
<dbReference type="Pfam" id="PF18531">
    <property type="entry name" value="Polo_box_2"/>
    <property type="match status" value="1"/>
</dbReference>
<keyword evidence="4" id="KW-1185">Reference proteome</keyword>
<feature type="compositionally biased region" description="Basic and acidic residues" evidence="1">
    <location>
        <begin position="1"/>
        <end position="24"/>
    </location>
</feature>
<feature type="compositionally biased region" description="Basic and acidic residues" evidence="1">
    <location>
        <begin position="224"/>
        <end position="238"/>
    </location>
</feature>
<evidence type="ECO:0000313" key="3">
    <source>
        <dbReference type="EnsemblMetazoa" id="CJA25634.1"/>
    </source>
</evidence>
<feature type="compositionally biased region" description="Polar residues" evidence="1">
    <location>
        <begin position="76"/>
        <end position="88"/>
    </location>
</feature>
<organism evidence="3 4">
    <name type="scientific">Caenorhabditis japonica</name>
    <dbReference type="NCBI Taxonomy" id="281687"/>
    <lineage>
        <taxon>Eukaryota</taxon>
        <taxon>Metazoa</taxon>
        <taxon>Ecdysozoa</taxon>
        <taxon>Nematoda</taxon>
        <taxon>Chromadorea</taxon>
        <taxon>Rhabditida</taxon>
        <taxon>Rhabditina</taxon>
        <taxon>Rhabditomorpha</taxon>
        <taxon>Rhabditoidea</taxon>
        <taxon>Rhabditidae</taxon>
        <taxon>Peloderinae</taxon>
        <taxon>Caenorhabditis</taxon>
    </lineage>
</organism>
<feature type="compositionally biased region" description="Basic and acidic residues" evidence="1">
    <location>
        <begin position="31"/>
        <end position="46"/>
    </location>
</feature>
<proteinExistence type="predicted"/>